<feature type="region of interest" description="Disordered" evidence="1">
    <location>
        <begin position="149"/>
        <end position="177"/>
    </location>
</feature>
<protein>
    <recommendedName>
        <fullName evidence="2">Helix-turn-helix domain-containing protein</fullName>
    </recommendedName>
</protein>
<dbReference type="InterPro" id="IPR010093">
    <property type="entry name" value="SinI_DNA-bd"/>
</dbReference>
<evidence type="ECO:0000259" key="2">
    <source>
        <dbReference type="Pfam" id="PF12728"/>
    </source>
</evidence>
<accession>A0A1U9ZXU3</accession>
<sequence>MIRNRDRINSRADLVAVRAAAQRAIRESNGAIPADLLTILVRAGLVLLDPPAPSGATAGDGRSVCATLRWPCRTILAKLQAEKPVTLDELAELNLLTVTEAADVLRVSAGTVQALVRDQVIASFRIHARAIRIPAGAVVEHLTHRLTIPSKTAAPASTPASAVPESEHHDDDHHYQR</sequence>
<dbReference type="GO" id="GO:0003677">
    <property type="term" value="F:DNA binding"/>
    <property type="evidence" value="ECO:0007669"/>
    <property type="project" value="InterPro"/>
</dbReference>
<dbReference type="NCBIfam" id="TIGR01764">
    <property type="entry name" value="excise"/>
    <property type="match status" value="1"/>
</dbReference>
<dbReference type="KEGG" id="noa:BKM31_16050"/>
<reference evidence="4" key="1">
    <citation type="journal article" date="2017" name="Med. Chem. Commun.">
        <title>Nonomuraea sp. ATCC 55076 harbours the largest actinomycete chromosome to date and the kistamicin biosynthetic gene cluster.</title>
        <authorList>
            <person name="Nazari B."/>
            <person name="Forneris C.C."/>
            <person name="Gibson M.I."/>
            <person name="Moon K."/>
            <person name="Schramma K.R."/>
            <person name="Seyedsayamdost M.R."/>
        </authorList>
    </citation>
    <scope>NUCLEOTIDE SEQUENCE [LARGE SCALE GENOMIC DNA]</scope>
    <source>
        <strain evidence="4">ATCC 55076</strain>
    </source>
</reference>
<feature type="compositionally biased region" description="Low complexity" evidence="1">
    <location>
        <begin position="149"/>
        <end position="162"/>
    </location>
</feature>
<feature type="domain" description="Helix-turn-helix" evidence="2">
    <location>
        <begin position="95"/>
        <end position="143"/>
    </location>
</feature>
<dbReference type="OrthoDB" id="3789542at2"/>
<dbReference type="InterPro" id="IPR041657">
    <property type="entry name" value="HTH_17"/>
</dbReference>
<evidence type="ECO:0000313" key="3">
    <source>
        <dbReference type="EMBL" id="AQZ62772.1"/>
    </source>
</evidence>
<dbReference type="Proteomes" id="UP000190797">
    <property type="component" value="Chromosome"/>
</dbReference>
<keyword evidence="4" id="KW-1185">Reference proteome</keyword>
<dbReference type="AlphaFoldDB" id="A0A1U9ZXU3"/>
<dbReference type="RefSeq" id="WP_080038951.1">
    <property type="nucleotide sequence ID" value="NZ_CP017717.1"/>
</dbReference>
<evidence type="ECO:0000313" key="4">
    <source>
        <dbReference type="Proteomes" id="UP000190797"/>
    </source>
</evidence>
<feature type="compositionally biased region" description="Basic and acidic residues" evidence="1">
    <location>
        <begin position="165"/>
        <end position="177"/>
    </location>
</feature>
<name>A0A1U9ZXU3_9ACTN</name>
<proteinExistence type="predicted"/>
<organism evidence="3 4">
    <name type="scientific">[Actinomadura] parvosata subsp. kistnae</name>
    <dbReference type="NCBI Taxonomy" id="1909395"/>
    <lineage>
        <taxon>Bacteria</taxon>
        <taxon>Bacillati</taxon>
        <taxon>Actinomycetota</taxon>
        <taxon>Actinomycetes</taxon>
        <taxon>Streptosporangiales</taxon>
        <taxon>Streptosporangiaceae</taxon>
        <taxon>Nonomuraea</taxon>
    </lineage>
</organism>
<dbReference type="EMBL" id="CP017717">
    <property type="protein sequence ID" value="AQZ62772.1"/>
    <property type="molecule type" value="Genomic_DNA"/>
</dbReference>
<evidence type="ECO:0000256" key="1">
    <source>
        <dbReference type="SAM" id="MobiDB-lite"/>
    </source>
</evidence>
<dbReference type="Pfam" id="PF12728">
    <property type="entry name" value="HTH_17"/>
    <property type="match status" value="1"/>
</dbReference>
<gene>
    <name evidence="3" type="ORF">BKM31_16050</name>
</gene>